<dbReference type="InterPro" id="IPR050767">
    <property type="entry name" value="Sel1_AlgK"/>
</dbReference>
<dbReference type="InterPro" id="IPR011990">
    <property type="entry name" value="TPR-like_helical_dom_sf"/>
</dbReference>
<evidence type="ECO:0000313" key="3">
    <source>
        <dbReference type="Proteomes" id="UP001473302"/>
    </source>
</evidence>
<dbReference type="PANTHER" id="PTHR11102:SF160">
    <property type="entry name" value="ERAD-ASSOCIATED E3 UBIQUITIN-PROTEIN LIGASE COMPONENT HRD3"/>
    <property type="match status" value="1"/>
</dbReference>
<evidence type="ECO:0000256" key="1">
    <source>
        <dbReference type="ARBA" id="ARBA00038101"/>
    </source>
</evidence>
<sequence>MFNFRKQSGTELFEKGKTYHQVQKYNKSLSYFVKAHETGHVESRNYIGTIYYNGLGLTQDYSTALFWFKLAGENGDAESQRKVGEMYYDGKVGGTPDYQKVMEWFYKSVNNGNFKACKLIGLVFLKEKER</sequence>
<protein>
    <recommendedName>
        <fullName evidence="4">Sel1 repeat family protein</fullName>
    </recommendedName>
</protein>
<organism evidence="2 3">
    <name type="scientific">Mucor flavus</name>
    <dbReference type="NCBI Taxonomy" id="439312"/>
    <lineage>
        <taxon>Eukaryota</taxon>
        <taxon>Fungi</taxon>
        <taxon>Fungi incertae sedis</taxon>
        <taxon>Mucoromycota</taxon>
        <taxon>Mucoromycotina</taxon>
        <taxon>Mucoromycetes</taxon>
        <taxon>Mucorales</taxon>
        <taxon>Mucorineae</taxon>
        <taxon>Mucoraceae</taxon>
        <taxon>Mucor</taxon>
    </lineage>
</organism>
<comment type="similarity">
    <text evidence="1">Belongs to the sel-1 family.</text>
</comment>
<keyword evidence="3" id="KW-1185">Reference proteome</keyword>
<evidence type="ECO:0000313" key="2">
    <source>
        <dbReference type="EMBL" id="GAA5810869.1"/>
    </source>
</evidence>
<comment type="caution">
    <text evidence="2">The sequence shown here is derived from an EMBL/GenBank/DDBJ whole genome shotgun (WGS) entry which is preliminary data.</text>
</comment>
<name>A0ABP9YVH9_9FUNG</name>
<dbReference type="Gene3D" id="1.25.40.10">
    <property type="entry name" value="Tetratricopeptide repeat domain"/>
    <property type="match status" value="1"/>
</dbReference>
<evidence type="ECO:0008006" key="4">
    <source>
        <dbReference type="Google" id="ProtNLM"/>
    </source>
</evidence>
<proteinExistence type="inferred from homology"/>
<dbReference type="SMART" id="SM00671">
    <property type="entry name" value="SEL1"/>
    <property type="match status" value="2"/>
</dbReference>
<gene>
    <name evidence="2" type="ORF">MFLAVUS_004297</name>
</gene>
<dbReference type="InterPro" id="IPR006597">
    <property type="entry name" value="Sel1-like"/>
</dbReference>
<dbReference type="PANTHER" id="PTHR11102">
    <property type="entry name" value="SEL-1-LIKE PROTEIN"/>
    <property type="match status" value="1"/>
</dbReference>
<accession>A0ABP9YVH9</accession>
<reference evidence="2 3" key="1">
    <citation type="submission" date="2024-04" db="EMBL/GenBank/DDBJ databases">
        <title>genome sequences of Mucor flavus KT1a and Helicostylum pulchrum KT1b strains isolated from the surface of a dry-aged beef.</title>
        <authorList>
            <person name="Toyotome T."/>
            <person name="Hosono M."/>
            <person name="Torimaru M."/>
            <person name="Fukuda K."/>
            <person name="Mikami N."/>
        </authorList>
    </citation>
    <scope>NUCLEOTIDE SEQUENCE [LARGE SCALE GENOMIC DNA]</scope>
    <source>
        <strain evidence="2 3">KT1a</strain>
    </source>
</reference>
<dbReference type="Proteomes" id="UP001473302">
    <property type="component" value="Unassembled WGS sequence"/>
</dbReference>
<dbReference type="Pfam" id="PF08238">
    <property type="entry name" value="Sel1"/>
    <property type="match status" value="2"/>
</dbReference>
<dbReference type="SUPFAM" id="SSF81901">
    <property type="entry name" value="HCP-like"/>
    <property type="match status" value="1"/>
</dbReference>
<dbReference type="EMBL" id="BAABUK010000008">
    <property type="protein sequence ID" value="GAA5810869.1"/>
    <property type="molecule type" value="Genomic_DNA"/>
</dbReference>